<dbReference type="Proteomes" id="UP000095287">
    <property type="component" value="Unplaced"/>
</dbReference>
<accession>A0A1I7YU16</accession>
<reference evidence="2" key="1">
    <citation type="submission" date="2016-11" db="UniProtKB">
        <authorList>
            <consortium name="WormBaseParasite"/>
        </authorList>
    </citation>
    <scope>IDENTIFICATION</scope>
</reference>
<name>A0A1I7YU16_9BILA</name>
<proteinExistence type="predicted"/>
<evidence type="ECO:0000313" key="2">
    <source>
        <dbReference type="WBParaSite" id="L893_g1972.t1"/>
    </source>
</evidence>
<dbReference type="WBParaSite" id="L893_g1972.t1">
    <property type="protein sequence ID" value="L893_g1972.t1"/>
    <property type="gene ID" value="L893_g1972"/>
</dbReference>
<organism evidence="1 2">
    <name type="scientific">Steinernema glaseri</name>
    <dbReference type="NCBI Taxonomy" id="37863"/>
    <lineage>
        <taxon>Eukaryota</taxon>
        <taxon>Metazoa</taxon>
        <taxon>Ecdysozoa</taxon>
        <taxon>Nematoda</taxon>
        <taxon>Chromadorea</taxon>
        <taxon>Rhabditida</taxon>
        <taxon>Tylenchina</taxon>
        <taxon>Panagrolaimomorpha</taxon>
        <taxon>Strongyloidoidea</taxon>
        <taxon>Steinernematidae</taxon>
        <taxon>Steinernema</taxon>
    </lineage>
</organism>
<protein>
    <submittedName>
        <fullName evidence="2">FBA_2 domain-containing protein</fullName>
    </submittedName>
</protein>
<sequence length="282" mass="33228">MEYVPTLFLERVSALLTKESLGNLKGCRSAAWQKVAKQMWTVMKKVRIEVQVPREDNPTYVIYNCATSFLRRLSVEDLRKSKHAFINMDISQRHYGPEEECSGELFIIANALHVEKLKMEYVHRFDTLFQNFFPLSVHIIKITDCIFAENSTFPEWLRRTLRSNSLQELTVEWITVEGRPEDVEEDVLHQSLMCGKSLNICLGYNKNFTNLNAPFFRRVLNFWMNCEEPFPREIRYTFSCRFPKEIEPLCLEYFKDGKSILHKSGNVKVTWESSRKQMVFTP</sequence>
<keyword evidence="1" id="KW-1185">Reference proteome</keyword>
<evidence type="ECO:0000313" key="1">
    <source>
        <dbReference type="Proteomes" id="UP000095287"/>
    </source>
</evidence>
<dbReference type="AlphaFoldDB" id="A0A1I7YU16"/>